<dbReference type="Gene3D" id="3.30.870.10">
    <property type="entry name" value="Endonuclease Chain A"/>
    <property type="match status" value="1"/>
</dbReference>
<dbReference type="PROSITE" id="PS51192">
    <property type="entry name" value="HELICASE_ATP_BIND_1"/>
    <property type="match status" value="1"/>
</dbReference>
<feature type="domain" description="Helicase C-terminal" evidence="3">
    <location>
        <begin position="638"/>
        <end position="797"/>
    </location>
</feature>
<organism evidence="4 5">
    <name type="scientific">Thermogymnomonas acidicola</name>
    <dbReference type="NCBI Taxonomy" id="399579"/>
    <lineage>
        <taxon>Archaea</taxon>
        <taxon>Methanobacteriati</taxon>
        <taxon>Thermoplasmatota</taxon>
        <taxon>Thermoplasmata</taxon>
        <taxon>Thermoplasmatales</taxon>
        <taxon>Thermogymnomonas</taxon>
    </lineage>
</organism>
<gene>
    <name evidence="4" type="ORF">GCM10007108_04160</name>
</gene>
<dbReference type="SUPFAM" id="SSF52540">
    <property type="entry name" value="P-loop containing nucleoside triphosphate hydrolases"/>
    <property type="match status" value="1"/>
</dbReference>
<dbReference type="Proteomes" id="UP000632195">
    <property type="component" value="Unassembled WGS sequence"/>
</dbReference>
<keyword evidence="1" id="KW-0378">Hydrolase</keyword>
<dbReference type="InterPro" id="IPR014001">
    <property type="entry name" value="Helicase_ATP-bd"/>
</dbReference>
<evidence type="ECO:0000259" key="2">
    <source>
        <dbReference type="PROSITE" id="PS51192"/>
    </source>
</evidence>
<dbReference type="GO" id="GO:0140097">
    <property type="term" value="F:catalytic activity, acting on DNA"/>
    <property type="evidence" value="ECO:0007669"/>
    <property type="project" value="UniProtKB-ARBA"/>
</dbReference>
<dbReference type="SMART" id="SM00490">
    <property type="entry name" value="HELICc"/>
    <property type="match status" value="1"/>
</dbReference>
<dbReference type="GO" id="GO:0120545">
    <property type="term" value="F:nucleic acid conformation isomerase activity"/>
    <property type="evidence" value="ECO:0007669"/>
    <property type="project" value="UniProtKB-ARBA"/>
</dbReference>
<dbReference type="PANTHER" id="PTHR45766:SF6">
    <property type="entry name" value="SWI_SNF-RELATED MATRIX-ASSOCIATED ACTIN-DEPENDENT REGULATOR OF CHROMATIN SUBFAMILY A-LIKE PROTEIN 1"/>
    <property type="match status" value="1"/>
</dbReference>
<name>A0AA37F8X5_9ARCH</name>
<dbReference type="Pfam" id="PF13091">
    <property type="entry name" value="PLDc_2"/>
    <property type="match status" value="1"/>
</dbReference>
<feature type="domain" description="Helicase ATP-binding" evidence="2">
    <location>
        <begin position="250"/>
        <end position="391"/>
    </location>
</feature>
<dbReference type="SUPFAM" id="SSF56024">
    <property type="entry name" value="Phospholipase D/nuclease"/>
    <property type="match status" value="1"/>
</dbReference>
<proteinExistence type="predicted"/>
<dbReference type="Pfam" id="PF00271">
    <property type="entry name" value="Helicase_C"/>
    <property type="match status" value="1"/>
</dbReference>
<dbReference type="InterPro" id="IPR038718">
    <property type="entry name" value="SNF2-like_sf"/>
</dbReference>
<comment type="caution">
    <text evidence="4">The sequence shown here is derived from an EMBL/GenBank/DDBJ whole genome shotgun (WGS) entry which is preliminary data.</text>
</comment>
<reference evidence="4" key="1">
    <citation type="journal article" date="2014" name="Int. J. Syst. Evol. Microbiol.">
        <title>Complete genome sequence of Corynebacterium casei LMG S-19264T (=DSM 44701T), isolated from a smear-ripened cheese.</title>
        <authorList>
            <consortium name="US DOE Joint Genome Institute (JGI-PGF)"/>
            <person name="Walter F."/>
            <person name="Albersmeier A."/>
            <person name="Kalinowski J."/>
            <person name="Ruckert C."/>
        </authorList>
    </citation>
    <scope>NUCLEOTIDE SEQUENCE</scope>
    <source>
        <strain evidence="4">JCM 13583</strain>
    </source>
</reference>
<dbReference type="Gene3D" id="3.40.50.300">
    <property type="entry name" value="P-loop containing nucleotide triphosphate hydrolases"/>
    <property type="match status" value="1"/>
</dbReference>
<keyword evidence="5" id="KW-1185">Reference proteome</keyword>
<dbReference type="Gene3D" id="3.40.50.10810">
    <property type="entry name" value="Tandem AAA-ATPase domain"/>
    <property type="match status" value="1"/>
</dbReference>
<dbReference type="AlphaFoldDB" id="A0AA37F8X5"/>
<evidence type="ECO:0000256" key="1">
    <source>
        <dbReference type="ARBA" id="ARBA00022801"/>
    </source>
</evidence>
<dbReference type="InterPro" id="IPR027417">
    <property type="entry name" value="P-loop_NTPase"/>
</dbReference>
<dbReference type="PANTHER" id="PTHR45766">
    <property type="entry name" value="DNA ANNEALING HELICASE AND ENDONUCLEASE ZRANB3 FAMILY MEMBER"/>
    <property type="match status" value="1"/>
</dbReference>
<dbReference type="InterPro" id="IPR025202">
    <property type="entry name" value="PLD-like_dom"/>
</dbReference>
<sequence>MTKIIDNQKEKFGHLLSAEIRDAREVAVASAYFNLEGYRQVKDALKGKPLKLLLGREPTEGLKFEEEMVSNLEKYEEELEREQSGMLSSELMQNEDDIGYFQLLKEAVDYFSGNKVEVKIVNGRFFHGKAYLGASPSFSDIRSGFASVGSSNFTGGGLAGNKELNMLTTDREVVEELSEWFMEQWNDGNSRNFKDKFLELLKNYVTTHSPYEVVAKALYEVYSPQLSQMGREDYLKSLYPHQVLSYTRARSILQDYGGVVIADSTGLGKTRVAISLAMDAVKYGKSPLLIAPKTALDTTWHDEMNKTHFHMDSINTELISSNPDTALRDYQDRDFIIIDEAHDFRTPSSNRYKALQEFMASGKREVVLLTATPVNNSLMDLYSLFSLFLPEDAISDMNVTLRGYFTEQQKKWLQGIEVDMDNILRRFVVRVSRDLAGYMSGGKINFPERKLDDDPGDRYDVPVDLERLSNLLNSLSFIYYGFAIEKLASDLTLPDGTKIKDYVAEEKKAKLLELVKTVVIINFFKRLESSMEAFRKTIGNLENYIRAARDYAAQHGYFVPPRMKGDITNSEGDDGEWVFPVPEEVFSGKYSSIAQKCRLSQDEVKKFREGCDRDLETIGQIKGLIQVKDAKLSGLINRLKQIDLSGNNGVIIFTEFADTATYLYRETSRVFKRVMLTTGSISIGPNGRETRNRKDVIKEFMKNGGYLITTDVLSESQNLQNAQYLVNYDFPWNPVVLIQRAGRIDRIGSPHRAIYIINMLPANGDRDDPRSLAYFLKVMEKLHYKIGEIKRTVGLDASVLGEEISPKNFADVEKIAAGDRRVLEELRERMEQFTRDPMDQLAKIIKERGEDWLKKIPYGIGAYKRHSRNGIFILFRNGDDFYWRLKFFDGENETVENPNEIIDTLLSGEHDTKGETIDYSKLMKWFVGMKREVAEEIRRSHRQKLTVGTVRKLTKRESEVLDALRRAGDEGIELSGRFNRMRSKKSVVDTLYNALREGNLLEKAREILVDGSEEGEREEEPDVDLKRVCWCWLEKR</sequence>
<dbReference type="PROSITE" id="PS51194">
    <property type="entry name" value="HELICASE_CTER"/>
    <property type="match status" value="1"/>
</dbReference>
<evidence type="ECO:0000313" key="4">
    <source>
        <dbReference type="EMBL" id="GGM69201.1"/>
    </source>
</evidence>
<accession>A0AA37F8X5</accession>
<evidence type="ECO:0000259" key="3">
    <source>
        <dbReference type="PROSITE" id="PS51194"/>
    </source>
</evidence>
<evidence type="ECO:0000313" key="5">
    <source>
        <dbReference type="Proteomes" id="UP000632195"/>
    </source>
</evidence>
<dbReference type="EMBL" id="BMNY01000001">
    <property type="protein sequence ID" value="GGM69201.1"/>
    <property type="molecule type" value="Genomic_DNA"/>
</dbReference>
<dbReference type="CDD" id="cd18793">
    <property type="entry name" value="SF2_C_SNF"/>
    <property type="match status" value="1"/>
</dbReference>
<evidence type="ECO:0008006" key="6">
    <source>
        <dbReference type="Google" id="ProtNLM"/>
    </source>
</evidence>
<reference evidence="4" key="2">
    <citation type="submission" date="2022-09" db="EMBL/GenBank/DDBJ databases">
        <authorList>
            <person name="Sun Q."/>
            <person name="Ohkuma M."/>
        </authorList>
    </citation>
    <scope>NUCLEOTIDE SEQUENCE</scope>
    <source>
        <strain evidence="4">JCM 13583</strain>
    </source>
</reference>
<dbReference type="InterPro" id="IPR049730">
    <property type="entry name" value="SNF2/RAD54-like_C"/>
</dbReference>
<dbReference type="RefSeq" id="WP_188679886.1">
    <property type="nucleotide sequence ID" value="NZ_BMNY01000001.1"/>
</dbReference>
<dbReference type="InterPro" id="IPR001650">
    <property type="entry name" value="Helicase_C-like"/>
</dbReference>
<dbReference type="InterPro" id="IPR000330">
    <property type="entry name" value="SNF2_N"/>
</dbReference>
<protein>
    <recommendedName>
        <fullName evidence="6">Helicase</fullName>
    </recommendedName>
</protein>
<dbReference type="GO" id="GO:0005524">
    <property type="term" value="F:ATP binding"/>
    <property type="evidence" value="ECO:0007669"/>
    <property type="project" value="InterPro"/>
</dbReference>
<dbReference type="SMART" id="SM00487">
    <property type="entry name" value="DEXDc"/>
    <property type="match status" value="1"/>
</dbReference>
<dbReference type="Pfam" id="PF00176">
    <property type="entry name" value="SNF2-rel_dom"/>
    <property type="match status" value="1"/>
</dbReference>
<dbReference type="GO" id="GO:0016787">
    <property type="term" value="F:hydrolase activity"/>
    <property type="evidence" value="ECO:0007669"/>
    <property type="project" value="UniProtKB-KW"/>
</dbReference>